<feature type="chain" id="PRO_5045459410" evidence="1">
    <location>
        <begin position="29"/>
        <end position="155"/>
    </location>
</feature>
<name>A0ABW7FYF2_9BURK</name>
<dbReference type="PROSITE" id="PS51257">
    <property type="entry name" value="PROKAR_LIPOPROTEIN"/>
    <property type="match status" value="1"/>
</dbReference>
<dbReference type="InterPro" id="IPR013990">
    <property type="entry name" value="WHy-dom"/>
</dbReference>
<gene>
    <name evidence="3" type="ORF">ACG0Z6_14105</name>
</gene>
<dbReference type="EMBL" id="JBIGHZ010000005">
    <property type="protein sequence ID" value="MFG6449359.1"/>
    <property type="molecule type" value="Genomic_DNA"/>
</dbReference>
<reference evidence="3 4" key="1">
    <citation type="submission" date="2024-08" db="EMBL/GenBank/DDBJ databases">
        <authorList>
            <person name="Lu H."/>
        </authorList>
    </citation>
    <scope>NUCLEOTIDE SEQUENCE [LARGE SCALE GENOMIC DNA]</scope>
    <source>
        <strain evidence="3 4">BYS180W</strain>
    </source>
</reference>
<feature type="signal peptide" evidence="1">
    <location>
        <begin position="1"/>
        <end position="28"/>
    </location>
</feature>
<evidence type="ECO:0000256" key="1">
    <source>
        <dbReference type="SAM" id="SignalP"/>
    </source>
</evidence>
<dbReference type="RefSeq" id="WP_394462468.1">
    <property type="nucleotide sequence ID" value="NZ_JBIGHZ010000005.1"/>
</dbReference>
<keyword evidence="1" id="KW-0732">Signal</keyword>
<dbReference type="Proteomes" id="UP001606099">
    <property type="component" value="Unassembled WGS sequence"/>
</dbReference>
<feature type="domain" description="Water stress and hypersensitive response" evidence="2">
    <location>
        <begin position="32"/>
        <end position="150"/>
    </location>
</feature>
<sequence>MRTTLTTLPLAWATSYLLSGCASTNAQSAVRVAVASAEPGAAPSRDTMPLHLQLRVHNAQRWSLSLTGVQLQLRLQGRLVGSGVAALDTQVAAFGEALVAVDIHVHDVSTVRQALGLYGAADRPLAVVVSGSLASIGFADLAFSTQADIRFQRPA</sequence>
<organism evidence="3 4">
    <name type="scientific">Roseateles rivi</name>
    <dbReference type="NCBI Taxonomy" id="3299028"/>
    <lineage>
        <taxon>Bacteria</taxon>
        <taxon>Pseudomonadati</taxon>
        <taxon>Pseudomonadota</taxon>
        <taxon>Betaproteobacteria</taxon>
        <taxon>Burkholderiales</taxon>
        <taxon>Sphaerotilaceae</taxon>
        <taxon>Roseateles</taxon>
    </lineage>
</organism>
<evidence type="ECO:0000313" key="3">
    <source>
        <dbReference type="EMBL" id="MFG6449359.1"/>
    </source>
</evidence>
<evidence type="ECO:0000259" key="2">
    <source>
        <dbReference type="SMART" id="SM00769"/>
    </source>
</evidence>
<dbReference type="SMART" id="SM00769">
    <property type="entry name" value="WHy"/>
    <property type="match status" value="1"/>
</dbReference>
<comment type="caution">
    <text evidence="3">The sequence shown here is derived from an EMBL/GenBank/DDBJ whole genome shotgun (WGS) entry which is preliminary data.</text>
</comment>
<protein>
    <submittedName>
        <fullName evidence="3">LEA type 2 family protein</fullName>
    </submittedName>
</protein>
<dbReference type="SUPFAM" id="SSF117070">
    <property type="entry name" value="LEA14-like"/>
    <property type="match status" value="1"/>
</dbReference>
<keyword evidence="4" id="KW-1185">Reference proteome</keyword>
<proteinExistence type="predicted"/>
<accession>A0ABW7FYF2</accession>
<evidence type="ECO:0000313" key="4">
    <source>
        <dbReference type="Proteomes" id="UP001606099"/>
    </source>
</evidence>
<dbReference type="Gene3D" id="2.60.40.1820">
    <property type="match status" value="1"/>
</dbReference>